<dbReference type="SMART" id="SM00824">
    <property type="entry name" value="PKS_TE"/>
    <property type="match status" value="1"/>
</dbReference>
<sequence>MTDAPAPDGVPRVTVLFPGAGSFGREFQPLTAALGRAAWTVRYPGRYGRDFGVPAPSFDAVVRSCAEQIGRRNHERPVLCGHSYGAYVAYATAARLARAGTSVAALVVSGARAPELLEVPEKAAASHADAAVYLDDVDPVALADAPSDEWREILVDTTLQDLRLLAGFAPPPPGPLTCPVLALRGTSDPLTSDLALTPWRDVTSGPFTQRTFPGGHTDVLHSPPCTTWLSGALGELP</sequence>
<proteinExistence type="inferred from homology"/>
<dbReference type="InterPro" id="IPR012223">
    <property type="entry name" value="TEII"/>
</dbReference>
<evidence type="ECO:0000256" key="1">
    <source>
        <dbReference type="ARBA" id="ARBA00007169"/>
    </source>
</evidence>
<dbReference type="InterPro" id="IPR029058">
    <property type="entry name" value="AB_hydrolase_fold"/>
</dbReference>
<dbReference type="Pfam" id="PF00975">
    <property type="entry name" value="Thioesterase"/>
    <property type="match status" value="1"/>
</dbReference>
<dbReference type="SUPFAM" id="SSF53474">
    <property type="entry name" value="alpha/beta-Hydrolases"/>
    <property type="match status" value="1"/>
</dbReference>
<gene>
    <name evidence="4" type="ORF">ITX44_20270</name>
</gene>
<dbReference type="PANTHER" id="PTHR11487">
    <property type="entry name" value="THIOESTERASE"/>
    <property type="match status" value="1"/>
</dbReference>
<dbReference type="InterPro" id="IPR020802">
    <property type="entry name" value="TesA-like"/>
</dbReference>
<evidence type="ECO:0000259" key="3">
    <source>
        <dbReference type="SMART" id="SM00824"/>
    </source>
</evidence>
<dbReference type="RefSeq" id="WP_205358703.1">
    <property type="nucleotide sequence ID" value="NZ_JADKYB010000010.1"/>
</dbReference>
<accession>A0ABS2TU13</accession>
<dbReference type="Proteomes" id="UP000749040">
    <property type="component" value="Unassembled WGS sequence"/>
</dbReference>
<reference evidence="4 5" key="1">
    <citation type="submission" date="2021-01" db="EMBL/GenBank/DDBJ databases">
        <title>Streptomyces acididurans sp. nov., isolated from a peat swamp forest soil.</title>
        <authorList>
            <person name="Chantavorakit T."/>
            <person name="Duangmal K."/>
        </authorList>
    </citation>
    <scope>NUCLEOTIDE SEQUENCE [LARGE SCALE GENOMIC DNA]</scope>
    <source>
        <strain evidence="4 5">KK5PA1</strain>
    </source>
</reference>
<keyword evidence="5" id="KW-1185">Reference proteome</keyword>
<dbReference type="EMBL" id="JADKYB010000010">
    <property type="protein sequence ID" value="MBM9506838.1"/>
    <property type="molecule type" value="Genomic_DNA"/>
</dbReference>
<evidence type="ECO:0000256" key="2">
    <source>
        <dbReference type="ARBA" id="ARBA00022801"/>
    </source>
</evidence>
<feature type="domain" description="Thioesterase TesA-like" evidence="3">
    <location>
        <begin position="15"/>
        <end position="229"/>
    </location>
</feature>
<name>A0ABS2TU13_9ACTN</name>
<evidence type="ECO:0000313" key="4">
    <source>
        <dbReference type="EMBL" id="MBM9506838.1"/>
    </source>
</evidence>
<protein>
    <submittedName>
        <fullName evidence="4">Alpha/beta fold hydrolase</fullName>
    </submittedName>
</protein>
<organism evidence="4 5">
    <name type="scientific">Actinacidiphila acididurans</name>
    <dbReference type="NCBI Taxonomy" id="2784346"/>
    <lineage>
        <taxon>Bacteria</taxon>
        <taxon>Bacillati</taxon>
        <taxon>Actinomycetota</taxon>
        <taxon>Actinomycetes</taxon>
        <taxon>Kitasatosporales</taxon>
        <taxon>Streptomycetaceae</taxon>
        <taxon>Actinacidiphila</taxon>
    </lineage>
</organism>
<comment type="similarity">
    <text evidence="1">Belongs to the thioesterase family.</text>
</comment>
<evidence type="ECO:0000313" key="5">
    <source>
        <dbReference type="Proteomes" id="UP000749040"/>
    </source>
</evidence>
<dbReference type="InterPro" id="IPR001031">
    <property type="entry name" value="Thioesterase"/>
</dbReference>
<keyword evidence="2 4" id="KW-0378">Hydrolase</keyword>
<comment type="caution">
    <text evidence="4">The sequence shown here is derived from an EMBL/GenBank/DDBJ whole genome shotgun (WGS) entry which is preliminary data.</text>
</comment>
<dbReference type="PANTHER" id="PTHR11487:SF0">
    <property type="entry name" value="S-ACYL FATTY ACID SYNTHASE THIOESTERASE, MEDIUM CHAIN"/>
    <property type="match status" value="1"/>
</dbReference>
<dbReference type="Gene3D" id="3.40.50.1820">
    <property type="entry name" value="alpha/beta hydrolase"/>
    <property type="match status" value="1"/>
</dbReference>
<dbReference type="GO" id="GO:0016787">
    <property type="term" value="F:hydrolase activity"/>
    <property type="evidence" value="ECO:0007669"/>
    <property type="project" value="UniProtKB-KW"/>
</dbReference>